<proteinExistence type="inferred from homology"/>
<dbReference type="Pfam" id="PF08386">
    <property type="entry name" value="Abhydrolase_4"/>
    <property type="match status" value="1"/>
</dbReference>
<comment type="similarity">
    <text evidence="1">Belongs to the peptidase S33 family.</text>
</comment>
<protein>
    <submittedName>
        <fullName evidence="6">TAP-like protein</fullName>
    </submittedName>
</protein>
<evidence type="ECO:0000256" key="3">
    <source>
        <dbReference type="SAM" id="SignalP"/>
    </source>
</evidence>
<evidence type="ECO:0000313" key="6">
    <source>
        <dbReference type="EMBL" id="SNR36312.1"/>
    </source>
</evidence>
<evidence type="ECO:0000313" key="7">
    <source>
        <dbReference type="Proteomes" id="UP000198379"/>
    </source>
</evidence>
<keyword evidence="3" id="KW-0732">Signal</keyword>
<dbReference type="RefSeq" id="WP_179218054.1">
    <property type="nucleotide sequence ID" value="NZ_BMEP01000002.1"/>
</dbReference>
<dbReference type="Gene3D" id="3.40.50.1820">
    <property type="entry name" value="alpha/beta hydrolase"/>
    <property type="match status" value="2"/>
</dbReference>
<feature type="domain" description="AB hydrolase-1" evidence="4">
    <location>
        <begin position="81"/>
        <end position="240"/>
    </location>
</feature>
<feature type="chain" id="PRO_5013144903" evidence="3">
    <location>
        <begin position="21"/>
        <end position="491"/>
    </location>
</feature>
<dbReference type="InterPro" id="IPR051601">
    <property type="entry name" value="Serine_prot/Carboxylest_S33"/>
</dbReference>
<evidence type="ECO:0000256" key="1">
    <source>
        <dbReference type="ARBA" id="ARBA00010088"/>
    </source>
</evidence>
<feature type="domain" description="Peptidase S33 tripeptidyl aminopeptidase-like C-terminal" evidence="5">
    <location>
        <begin position="378"/>
        <end position="460"/>
    </location>
</feature>
<dbReference type="InterPro" id="IPR000073">
    <property type="entry name" value="AB_hydrolase_1"/>
</dbReference>
<accession>A0A238VPL4</accession>
<dbReference type="EMBL" id="FZNY01000001">
    <property type="protein sequence ID" value="SNR36312.1"/>
    <property type="molecule type" value="Genomic_DNA"/>
</dbReference>
<keyword evidence="7" id="KW-1185">Reference proteome</keyword>
<evidence type="ECO:0000259" key="4">
    <source>
        <dbReference type="Pfam" id="PF00561"/>
    </source>
</evidence>
<organism evidence="6 7">
    <name type="scientific">Dokdonia pacifica</name>
    <dbReference type="NCBI Taxonomy" id="1627892"/>
    <lineage>
        <taxon>Bacteria</taxon>
        <taxon>Pseudomonadati</taxon>
        <taxon>Bacteroidota</taxon>
        <taxon>Flavobacteriia</taxon>
        <taxon>Flavobacteriales</taxon>
        <taxon>Flavobacteriaceae</taxon>
        <taxon>Dokdonia</taxon>
    </lineage>
</organism>
<keyword evidence="2" id="KW-0378">Hydrolase</keyword>
<dbReference type="SUPFAM" id="SSF53474">
    <property type="entry name" value="alpha/beta-Hydrolases"/>
    <property type="match status" value="1"/>
</dbReference>
<evidence type="ECO:0000256" key="2">
    <source>
        <dbReference type="ARBA" id="ARBA00022801"/>
    </source>
</evidence>
<dbReference type="Proteomes" id="UP000198379">
    <property type="component" value="Unassembled WGS sequence"/>
</dbReference>
<feature type="signal peptide" evidence="3">
    <location>
        <begin position="1"/>
        <end position="20"/>
    </location>
</feature>
<dbReference type="InterPro" id="IPR029058">
    <property type="entry name" value="AB_hydrolase_fold"/>
</dbReference>
<dbReference type="GO" id="GO:0016787">
    <property type="term" value="F:hydrolase activity"/>
    <property type="evidence" value="ECO:0007669"/>
    <property type="project" value="UniProtKB-KW"/>
</dbReference>
<name>A0A238VPL4_9FLAO</name>
<reference evidence="6 7" key="1">
    <citation type="submission" date="2017-06" db="EMBL/GenBank/DDBJ databases">
        <authorList>
            <person name="Kim H.J."/>
            <person name="Triplett B.A."/>
        </authorList>
    </citation>
    <scope>NUCLEOTIDE SEQUENCE [LARGE SCALE GENOMIC DNA]</scope>
    <source>
        <strain evidence="6 7">DSM 25597</strain>
    </source>
</reference>
<sequence>MKSQLIFLLCFSIAIQHLFAQKLEITPTTFTSKSGKEVTAEVGTIAVPENRKNPNAAMIPIHFIKLKSTNPNGKTPTFYLEGGPGSSCTWQASNPAYLENWLPYLELGDVVLVDQRGTGAETERTLFIWQKELPKNLFVHAEDAQKHFNNMSQEALKVYKDRGVDLQGYTTIENANDLDALRQALGYTKISLFGFSYGTHLGQTYMKYYPDSVENAVLIGVEGFNDTFKLPLAMDMQLHKIALLSNNDPTINKQVPDLVALYEKVIRKIKEKPVELEITSALTGAPLKVRVGSYGLNVILRIDIGDASDIPVLPRLLYSIDQGDYSLLQWFVQKRHQRVYGIHGMAITMDAASGASPSRLARIEAENKKSLFKNVINPSNVKNWPIPDLGEDFRTPLATDIRTLFLSGTLDFNTPPYQAEQVRWGYSNSQHIIVQNAGHEQIVYHPEAQETILRFLKGETVNDVTMSYPPIQFIPLTGTSEDLWHPSLGDE</sequence>
<gene>
    <name evidence="6" type="ORF">SAMN06265376_101168</name>
</gene>
<dbReference type="Pfam" id="PF00561">
    <property type="entry name" value="Abhydrolase_1"/>
    <property type="match status" value="1"/>
</dbReference>
<dbReference type="PANTHER" id="PTHR43248">
    <property type="entry name" value="2-SUCCINYL-6-HYDROXY-2,4-CYCLOHEXADIENE-1-CARBOXYLATE SYNTHASE"/>
    <property type="match status" value="1"/>
</dbReference>
<dbReference type="PANTHER" id="PTHR43248:SF25">
    <property type="entry name" value="AB HYDROLASE-1 DOMAIN-CONTAINING PROTEIN-RELATED"/>
    <property type="match status" value="1"/>
</dbReference>
<dbReference type="InterPro" id="IPR013595">
    <property type="entry name" value="Pept_S33_TAP-like_C"/>
</dbReference>
<evidence type="ECO:0000259" key="5">
    <source>
        <dbReference type="Pfam" id="PF08386"/>
    </source>
</evidence>
<dbReference type="AlphaFoldDB" id="A0A238VPL4"/>